<evidence type="ECO:0000313" key="3">
    <source>
        <dbReference type="EMBL" id="PKG30936.1"/>
    </source>
</evidence>
<keyword evidence="2" id="KW-0732">Signal</keyword>
<comment type="caution">
    <text evidence="3">The sequence shown here is derived from an EMBL/GenBank/DDBJ whole genome shotgun (WGS) entry which is preliminary data.</text>
</comment>
<organism evidence="3 4">
    <name type="scientific">Cytobacillus horneckiae</name>
    <dbReference type="NCBI Taxonomy" id="549687"/>
    <lineage>
        <taxon>Bacteria</taxon>
        <taxon>Bacillati</taxon>
        <taxon>Bacillota</taxon>
        <taxon>Bacilli</taxon>
        <taxon>Bacillales</taxon>
        <taxon>Bacillaceae</taxon>
        <taxon>Cytobacillus</taxon>
    </lineage>
</organism>
<dbReference type="Proteomes" id="UP000233343">
    <property type="component" value="Unassembled WGS sequence"/>
</dbReference>
<feature type="compositionally biased region" description="Polar residues" evidence="1">
    <location>
        <begin position="185"/>
        <end position="202"/>
    </location>
</feature>
<dbReference type="InterPro" id="IPR019076">
    <property type="entry name" value="Spore_lipoprot_YhcN/YlaJ-like"/>
</dbReference>
<feature type="signal peptide" evidence="2">
    <location>
        <begin position="1"/>
        <end position="22"/>
    </location>
</feature>
<dbReference type="EMBL" id="PISD01000002">
    <property type="protein sequence ID" value="PKG30936.1"/>
    <property type="molecule type" value="Genomic_DNA"/>
</dbReference>
<feature type="region of interest" description="Disordered" evidence="1">
    <location>
        <begin position="179"/>
        <end position="202"/>
    </location>
</feature>
<evidence type="ECO:0000256" key="1">
    <source>
        <dbReference type="SAM" id="MobiDB-lite"/>
    </source>
</evidence>
<keyword evidence="4" id="KW-1185">Reference proteome</keyword>
<feature type="chain" id="PRO_5039477884" evidence="2">
    <location>
        <begin position="23"/>
        <end position="202"/>
    </location>
</feature>
<dbReference type="RefSeq" id="WP_066190500.1">
    <property type="nucleotide sequence ID" value="NZ_JAFDQP010000012.1"/>
</dbReference>
<sequence>MKKTVMFIGLCGIAALTGCQGANDTARNDIYPESGNTINVNDQRADIYNQPKANYSEDFGYVRHQKSPVQGENLSNQHYASINREKVADIIGKYCTEVPHVDDVSTLVTDQEVLIVYDTDTENPQATAEQVQKMAESVVPSWFNIYTSDDTHLRDYVESYATMDSDSTSTHSGIEKLINEMEKSGYNNSGKPEEPTSNENNM</sequence>
<protein>
    <submittedName>
        <fullName evidence="3">Sporulation protein</fullName>
    </submittedName>
</protein>
<name>A0A2N0ZN74_9BACI</name>
<dbReference type="PROSITE" id="PS51257">
    <property type="entry name" value="PROKAR_LIPOPROTEIN"/>
    <property type="match status" value="1"/>
</dbReference>
<evidence type="ECO:0000313" key="4">
    <source>
        <dbReference type="Proteomes" id="UP000233343"/>
    </source>
</evidence>
<reference evidence="3 4" key="1">
    <citation type="journal article" date="2010" name="Int. J. Syst. Evol. Microbiol.">
        <title>Bacillus horneckiae sp. nov., isolated from a spacecraft-assembly clean room.</title>
        <authorList>
            <person name="Vaishampayan P."/>
            <person name="Probst A."/>
            <person name="Krishnamurthi S."/>
            <person name="Ghosh S."/>
            <person name="Osman S."/>
            <person name="McDowall A."/>
            <person name="Ruckmani A."/>
            <person name="Mayilraj S."/>
            <person name="Venkateswaran K."/>
        </authorList>
    </citation>
    <scope>NUCLEOTIDE SEQUENCE [LARGE SCALE GENOMIC DNA]</scope>
    <source>
        <strain evidence="4">1PO1SC</strain>
    </source>
</reference>
<dbReference type="AlphaFoldDB" id="A0A2N0ZN74"/>
<evidence type="ECO:0000256" key="2">
    <source>
        <dbReference type="SAM" id="SignalP"/>
    </source>
</evidence>
<gene>
    <name evidence="3" type="ORF">CWS20_00545</name>
</gene>
<accession>A0A2N0ZN74</accession>
<dbReference type="Pfam" id="PF09580">
    <property type="entry name" value="Spore_YhcN_YlaJ"/>
    <property type="match status" value="1"/>
</dbReference>
<proteinExistence type="predicted"/>